<keyword evidence="2" id="KW-0503">Monooxygenase</keyword>
<reference evidence="4 5" key="1">
    <citation type="submission" date="2018-06" db="EMBL/GenBank/DDBJ databases">
        <title>Genomic Encyclopedia of Type Strains, Phase III (KMG-III): the genomes of soil and plant-associated and newly described type strains.</title>
        <authorList>
            <person name="Whitman W."/>
        </authorList>
    </citation>
    <scope>NUCLEOTIDE SEQUENCE [LARGE SCALE GENOMIC DNA]</scope>
    <source>
        <strain evidence="4 5">CGMCC 4.7090</strain>
    </source>
</reference>
<feature type="domain" description="FAD-binding" evidence="3">
    <location>
        <begin position="4"/>
        <end position="331"/>
    </location>
</feature>
<dbReference type="Pfam" id="PF01494">
    <property type="entry name" value="FAD_binding_3"/>
    <property type="match status" value="1"/>
</dbReference>
<protein>
    <submittedName>
        <fullName evidence="4">2-polyprenyl-6-methoxyphenol hydroxylase-like FAD-dependent oxidoreductase</fullName>
    </submittedName>
</protein>
<gene>
    <name evidence="4" type="ORF">B0I29_101344</name>
</gene>
<comment type="caution">
    <text evidence="4">The sequence shown here is derived from an EMBL/GenBank/DDBJ whole genome shotgun (WGS) entry which is preliminary data.</text>
</comment>
<dbReference type="OrthoDB" id="9782160at2"/>
<dbReference type="GO" id="GO:0071949">
    <property type="term" value="F:FAD binding"/>
    <property type="evidence" value="ECO:0007669"/>
    <property type="project" value="InterPro"/>
</dbReference>
<evidence type="ECO:0000259" key="3">
    <source>
        <dbReference type="Pfam" id="PF01494"/>
    </source>
</evidence>
<dbReference type="PRINTS" id="PR00420">
    <property type="entry name" value="RNGMNOXGNASE"/>
</dbReference>
<dbReference type="Gene3D" id="3.50.50.60">
    <property type="entry name" value="FAD/NAD(P)-binding domain"/>
    <property type="match status" value="1"/>
</dbReference>
<dbReference type="Proteomes" id="UP000249341">
    <property type="component" value="Unassembled WGS sequence"/>
</dbReference>
<dbReference type="InterPro" id="IPR050493">
    <property type="entry name" value="FAD-dep_Monooxygenase_BioMet"/>
</dbReference>
<evidence type="ECO:0000313" key="5">
    <source>
        <dbReference type="Proteomes" id="UP000249341"/>
    </source>
</evidence>
<evidence type="ECO:0000313" key="4">
    <source>
        <dbReference type="EMBL" id="RAK43214.1"/>
    </source>
</evidence>
<name>A0A327ZP66_9ACTN</name>
<evidence type="ECO:0000256" key="2">
    <source>
        <dbReference type="ARBA" id="ARBA00023033"/>
    </source>
</evidence>
<sequence length="374" mass="39814">MDNSVLVVGGGIAGLALARALRERDIPVEIAERAVPGAGAGTAGLAINLPGNAITALTALGVGDGLRKLGRPTRRREYRSTRGRLLFTIDEEEFWGADAQPRCVRRKDLLALLGDGLDDARRSPASVRGVRPARAGAEAAFDTDEMQTYAFVAGADGVRSVVRGSVFGGGSTRESLLSAASWRFMAPNPGVDCWTVWSGDGGAFLLIPVDEHEVYGYASGIRGGPIGAEPSWLHETFRDYPDPVRAVLAHIEKDPATLYHSPIEEVRATSWASGRCVLVGDAAHATAPVWAQGAALAVEDALVLANVLAGGDWDTAGARYEAKRRARVTHVQTATDRFAKAAGLPTWLRNPLMPIVGPRVYRGAYESLRTVDLK</sequence>
<keyword evidence="5" id="KW-1185">Reference proteome</keyword>
<dbReference type="AlphaFoldDB" id="A0A327ZP66"/>
<dbReference type="GO" id="GO:0004497">
    <property type="term" value="F:monooxygenase activity"/>
    <property type="evidence" value="ECO:0007669"/>
    <property type="project" value="UniProtKB-KW"/>
</dbReference>
<accession>A0A327ZP66</accession>
<proteinExistence type="predicted"/>
<dbReference type="RefSeq" id="WP_111647001.1">
    <property type="nucleotide sequence ID" value="NZ_JACHWI010000001.1"/>
</dbReference>
<dbReference type="PANTHER" id="PTHR13789:SF309">
    <property type="entry name" value="PUTATIVE (AFU_ORTHOLOGUE AFUA_6G14510)-RELATED"/>
    <property type="match status" value="1"/>
</dbReference>
<dbReference type="SUPFAM" id="SSF51905">
    <property type="entry name" value="FAD/NAD(P)-binding domain"/>
    <property type="match status" value="1"/>
</dbReference>
<dbReference type="PANTHER" id="PTHR13789">
    <property type="entry name" value="MONOOXYGENASE"/>
    <property type="match status" value="1"/>
</dbReference>
<keyword evidence="1" id="KW-0560">Oxidoreductase</keyword>
<evidence type="ECO:0000256" key="1">
    <source>
        <dbReference type="ARBA" id="ARBA00023002"/>
    </source>
</evidence>
<organism evidence="4 5">
    <name type="scientific">Actinoplanes lutulentus</name>
    <dbReference type="NCBI Taxonomy" id="1287878"/>
    <lineage>
        <taxon>Bacteria</taxon>
        <taxon>Bacillati</taxon>
        <taxon>Actinomycetota</taxon>
        <taxon>Actinomycetes</taxon>
        <taxon>Micromonosporales</taxon>
        <taxon>Micromonosporaceae</taxon>
        <taxon>Actinoplanes</taxon>
    </lineage>
</organism>
<dbReference type="EMBL" id="QLMJ01000001">
    <property type="protein sequence ID" value="RAK43214.1"/>
    <property type="molecule type" value="Genomic_DNA"/>
</dbReference>
<dbReference type="InterPro" id="IPR036188">
    <property type="entry name" value="FAD/NAD-bd_sf"/>
</dbReference>
<dbReference type="InterPro" id="IPR002938">
    <property type="entry name" value="FAD-bd"/>
</dbReference>